<dbReference type="Gene3D" id="1.10.238.10">
    <property type="entry name" value="EF-hand"/>
    <property type="match status" value="1"/>
</dbReference>
<evidence type="ECO:0000259" key="3">
    <source>
        <dbReference type="PROSITE" id="PS50222"/>
    </source>
</evidence>
<feature type="domain" description="EF-hand" evidence="3">
    <location>
        <begin position="27"/>
        <end position="62"/>
    </location>
</feature>
<dbReference type="InterPro" id="IPR011992">
    <property type="entry name" value="EF-hand-dom_pair"/>
</dbReference>
<proteinExistence type="predicted"/>
<feature type="region of interest" description="Disordered" evidence="2">
    <location>
        <begin position="265"/>
        <end position="301"/>
    </location>
</feature>
<keyword evidence="1" id="KW-0175">Coiled coil</keyword>
<feature type="coiled-coil region" evidence="1">
    <location>
        <begin position="224"/>
        <end position="251"/>
    </location>
</feature>
<reference evidence="4" key="1">
    <citation type="submission" date="2021-01" db="EMBL/GenBank/DDBJ databases">
        <authorList>
            <person name="Corre E."/>
            <person name="Pelletier E."/>
            <person name="Niang G."/>
            <person name="Scheremetjew M."/>
            <person name="Finn R."/>
            <person name="Kale V."/>
            <person name="Holt S."/>
            <person name="Cochrane G."/>
            <person name="Meng A."/>
            <person name="Brown T."/>
            <person name="Cohen L."/>
        </authorList>
    </citation>
    <scope>NUCLEOTIDE SEQUENCE</scope>
    <source>
        <strain evidence="4">CCMP1374</strain>
    </source>
</reference>
<evidence type="ECO:0000313" key="4">
    <source>
        <dbReference type="EMBL" id="CAD8477148.1"/>
    </source>
</evidence>
<name>A0A7S0E816_9EUKA</name>
<organism evidence="4">
    <name type="scientific">Phaeocystis antarctica</name>
    <dbReference type="NCBI Taxonomy" id="33657"/>
    <lineage>
        <taxon>Eukaryota</taxon>
        <taxon>Haptista</taxon>
        <taxon>Haptophyta</taxon>
        <taxon>Prymnesiophyceae</taxon>
        <taxon>Phaeocystales</taxon>
        <taxon>Phaeocystaceae</taxon>
        <taxon>Phaeocystis</taxon>
    </lineage>
</organism>
<evidence type="ECO:0000256" key="2">
    <source>
        <dbReference type="SAM" id="MobiDB-lite"/>
    </source>
</evidence>
<dbReference type="GO" id="GO:0005509">
    <property type="term" value="F:calcium ion binding"/>
    <property type="evidence" value="ECO:0007669"/>
    <property type="project" value="InterPro"/>
</dbReference>
<dbReference type="EMBL" id="HBEP01009050">
    <property type="protein sequence ID" value="CAD8477148.1"/>
    <property type="molecule type" value="Transcribed_RNA"/>
</dbReference>
<protein>
    <recommendedName>
        <fullName evidence="3">EF-hand domain-containing protein</fullName>
    </recommendedName>
</protein>
<dbReference type="CDD" id="cd00051">
    <property type="entry name" value="EFh"/>
    <property type="match status" value="1"/>
</dbReference>
<evidence type="ECO:0000256" key="1">
    <source>
        <dbReference type="SAM" id="Coils"/>
    </source>
</evidence>
<accession>A0A7S0E816</accession>
<sequence length="301" mass="32926">MARDRTNTDAMSGMNLNAAEFSDYTGQEVEGHFSMFKEFDLDDSGFISPDNLMSIMEALEVAVSQEVVTGMITEVSILCGHDDDGKLSFRDYMSCMSYEKIKNEHNKVAEEALEAAEECLERGITDPQVRTRTISVEDEGGPPAFSAEPEAATAEEEEFAPTERMRGTSFAVMHNVAKSRMQTFQGEASQDEIKKTQTAQNVVDRIQKFKRFEAAAAPPGQLKLKSENMELATLKNKLAAFEMAKRDADKAGNVATIKKSWKKVGGQAVGGGSCHKSKRSIVGPNGEVGPPPPKQMADLLK</sequence>
<dbReference type="PROSITE" id="PS50222">
    <property type="entry name" value="EF_HAND_2"/>
    <property type="match status" value="1"/>
</dbReference>
<dbReference type="InterPro" id="IPR002048">
    <property type="entry name" value="EF_hand_dom"/>
</dbReference>
<dbReference type="SUPFAM" id="SSF47473">
    <property type="entry name" value="EF-hand"/>
    <property type="match status" value="1"/>
</dbReference>
<dbReference type="AlphaFoldDB" id="A0A7S0E816"/>
<gene>
    <name evidence="4" type="ORF">PANT1444_LOCUS5091</name>
</gene>